<keyword evidence="8 11" id="KW-0472">Membrane</keyword>
<dbReference type="AlphaFoldDB" id="A0A455UDZ2"/>
<evidence type="ECO:0000256" key="11">
    <source>
        <dbReference type="SAM" id="Phobius"/>
    </source>
</evidence>
<dbReference type="GO" id="GO:0005886">
    <property type="term" value="C:plasma membrane"/>
    <property type="evidence" value="ECO:0007669"/>
    <property type="project" value="UniProtKB-SubCell"/>
</dbReference>
<evidence type="ECO:0000313" key="13">
    <source>
        <dbReference type="EMBL" id="BBI64305.1"/>
    </source>
</evidence>
<proteinExistence type="inferred from homology"/>
<gene>
    <name evidence="13" type="ORF">HSBAA_56110</name>
</gene>
<dbReference type="InterPro" id="IPR045584">
    <property type="entry name" value="Pilin-like"/>
</dbReference>
<evidence type="ECO:0000256" key="1">
    <source>
        <dbReference type="ARBA" id="ARBA00004377"/>
    </source>
</evidence>
<evidence type="ECO:0000256" key="8">
    <source>
        <dbReference type="ARBA" id="ARBA00023136"/>
    </source>
</evidence>
<evidence type="ECO:0000313" key="14">
    <source>
        <dbReference type="Proteomes" id="UP000320231"/>
    </source>
</evidence>
<dbReference type="InterPro" id="IPR022346">
    <property type="entry name" value="T2SS_GspH"/>
</dbReference>
<sequence>MVVGKLKQQLGFTLIELLVTLMIATIIAIMAVPAFAGFLARQQLTGDVNEMISILSFARSEAIKQRSDVSVIFSPPNAATANRRPESCRNNEVAQEANESGEENTTYRYSDWCYWVAKSDAIDEILRLGQASNITKPDQAFLLTFQSLGDADIDSCRADTSTPCRITLNPQQDDIDPVTLVINTTGSIRRGEP</sequence>
<dbReference type="GO" id="GO:0015627">
    <property type="term" value="C:type II protein secretion system complex"/>
    <property type="evidence" value="ECO:0007669"/>
    <property type="project" value="InterPro"/>
</dbReference>
<dbReference type="EMBL" id="AP019514">
    <property type="protein sequence ID" value="BBI64305.1"/>
    <property type="molecule type" value="Genomic_DNA"/>
</dbReference>
<evidence type="ECO:0000256" key="9">
    <source>
        <dbReference type="ARBA" id="ARBA00025772"/>
    </source>
</evidence>
<accession>A0A455UDZ2</accession>
<keyword evidence="5" id="KW-0997">Cell inner membrane</keyword>
<dbReference type="Gene3D" id="3.55.40.10">
    <property type="entry name" value="minor pseudopilin epsh domain"/>
    <property type="match status" value="1"/>
</dbReference>
<dbReference type="KEGG" id="hsr:HSBAA_56110"/>
<name>A0A455UDZ2_9GAMM</name>
<evidence type="ECO:0000256" key="3">
    <source>
        <dbReference type="ARBA" id="ARBA00022475"/>
    </source>
</evidence>
<evidence type="ECO:0000256" key="7">
    <source>
        <dbReference type="ARBA" id="ARBA00022989"/>
    </source>
</evidence>
<dbReference type="NCBIfam" id="TIGR02532">
    <property type="entry name" value="IV_pilin_GFxxxE"/>
    <property type="match status" value="1"/>
</dbReference>
<dbReference type="Pfam" id="PF07963">
    <property type="entry name" value="N_methyl"/>
    <property type="match status" value="1"/>
</dbReference>
<dbReference type="InterPro" id="IPR012902">
    <property type="entry name" value="N_methyl_site"/>
</dbReference>
<evidence type="ECO:0000256" key="2">
    <source>
        <dbReference type="ARBA" id="ARBA00021549"/>
    </source>
</evidence>
<reference evidence="13 14" key="1">
    <citation type="journal article" date="2019" name="Microbiol. Resour. Announc.">
        <title>Complete Genome Sequence of Halomonas sulfidaeris Strain Esulfide1 Isolated from a Metal Sulfide Rock at a Depth of 2,200 Meters, Obtained Using Nanopore Sequencing.</title>
        <authorList>
            <person name="Saito M."/>
            <person name="Nishigata A."/>
            <person name="Galipon J."/>
            <person name="Arakawa K."/>
        </authorList>
    </citation>
    <scope>NUCLEOTIDE SEQUENCE [LARGE SCALE GENOMIC DNA]</scope>
    <source>
        <strain evidence="13 14">ATCC BAA-803</strain>
    </source>
</reference>
<evidence type="ECO:0000256" key="4">
    <source>
        <dbReference type="ARBA" id="ARBA00022481"/>
    </source>
</evidence>
<dbReference type="Proteomes" id="UP000320231">
    <property type="component" value="Chromosome"/>
</dbReference>
<comment type="subcellular location">
    <subcellularLocation>
        <location evidence="1">Cell inner membrane</location>
        <topology evidence="1">Single-pass membrane protein</topology>
    </subcellularLocation>
</comment>
<dbReference type="SUPFAM" id="SSF54523">
    <property type="entry name" value="Pili subunits"/>
    <property type="match status" value="1"/>
</dbReference>
<evidence type="ECO:0000256" key="6">
    <source>
        <dbReference type="ARBA" id="ARBA00022692"/>
    </source>
</evidence>
<feature type="domain" description="General secretion pathway GspH" evidence="12">
    <location>
        <begin position="48"/>
        <end position="186"/>
    </location>
</feature>
<evidence type="ECO:0000256" key="5">
    <source>
        <dbReference type="ARBA" id="ARBA00022519"/>
    </source>
</evidence>
<comment type="similarity">
    <text evidence="9">Belongs to the GSP H family.</text>
</comment>
<keyword evidence="7 11" id="KW-1133">Transmembrane helix</keyword>
<dbReference type="GO" id="GO:0015628">
    <property type="term" value="P:protein secretion by the type II secretion system"/>
    <property type="evidence" value="ECO:0007669"/>
    <property type="project" value="InterPro"/>
</dbReference>
<evidence type="ECO:0000259" key="12">
    <source>
        <dbReference type="Pfam" id="PF12019"/>
    </source>
</evidence>
<dbReference type="Pfam" id="PF12019">
    <property type="entry name" value="GspH"/>
    <property type="match status" value="1"/>
</dbReference>
<protein>
    <recommendedName>
        <fullName evidence="2">Type II secretion system protein H</fullName>
    </recommendedName>
    <alternativeName>
        <fullName evidence="10">General secretion pathway protein H</fullName>
    </alternativeName>
</protein>
<keyword evidence="6 11" id="KW-0812">Transmembrane</keyword>
<organism evidence="13 14">
    <name type="scientific">Vreelandella sulfidaeris</name>
    <dbReference type="NCBI Taxonomy" id="115553"/>
    <lineage>
        <taxon>Bacteria</taxon>
        <taxon>Pseudomonadati</taxon>
        <taxon>Pseudomonadota</taxon>
        <taxon>Gammaproteobacteria</taxon>
        <taxon>Oceanospirillales</taxon>
        <taxon>Halomonadaceae</taxon>
        <taxon>Vreelandella</taxon>
    </lineage>
</organism>
<keyword evidence="4" id="KW-0488">Methylation</keyword>
<feature type="transmembrane region" description="Helical" evidence="11">
    <location>
        <begin position="12"/>
        <end position="39"/>
    </location>
</feature>
<keyword evidence="3" id="KW-1003">Cell membrane</keyword>
<evidence type="ECO:0000256" key="10">
    <source>
        <dbReference type="ARBA" id="ARBA00030775"/>
    </source>
</evidence>